<dbReference type="SMART" id="SM00387">
    <property type="entry name" value="HATPase_c"/>
    <property type="match status" value="1"/>
</dbReference>
<evidence type="ECO:0000256" key="6">
    <source>
        <dbReference type="ARBA" id="ARBA00022692"/>
    </source>
</evidence>
<dbReference type="EC" id="2.7.13.3" evidence="3"/>
<keyword evidence="9" id="KW-0902">Two-component regulatory system</keyword>
<feature type="domain" description="Histidine kinase" evidence="11">
    <location>
        <begin position="228"/>
        <end position="429"/>
    </location>
</feature>
<keyword evidence="4" id="KW-0597">Phosphoprotein</keyword>
<dbReference type="InterPro" id="IPR005467">
    <property type="entry name" value="His_kinase_dom"/>
</dbReference>
<dbReference type="SUPFAM" id="SSF47384">
    <property type="entry name" value="Homodimeric domain of signal transducing histidine kinase"/>
    <property type="match status" value="1"/>
</dbReference>
<name>A0A5Q2Q9W0_9GAMM</name>
<protein>
    <recommendedName>
        <fullName evidence="3">histidine kinase</fullName>
        <ecNumber evidence="3">2.7.13.3</ecNumber>
    </recommendedName>
</protein>
<accession>A0A5Q2Q9W0</accession>
<dbReference type="PANTHER" id="PTHR45436:SF5">
    <property type="entry name" value="SENSOR HISTIDINE KINASE TRCS"/>
    <property type="match status" value="1"/>
</dbReference>
<dbReference type="Gene3D" id="3.30.565.10">
    <property type="entry name" value="Histidine kinase-like ATPase, C-terminal domain"/>
    <property type="match status" value="1"/>
</dbReference>
<dbReference type="PROSITE" id="PS50885">
    <property type="entry name" value="HAMP"/>
    <property type="match status" value="1"/>
</dbReference>
<evidence type="ECO:0000313" key="14">
    <source>
        <dbReference type="Proteomes" id="UP000388235"/>
    </source>
</evidence>
<dbReference type="InterPro" id="IPR050428">
    <property type="entry name" value="TCS_sensor_his_kinase"/>
</dbReference>
<keyword evidence="7" id="KW-0418">Kinase</keyword>
<dbReference type="Proteomes" id="UP000388235">
    <property type="component" value="Chromosome"/>
</dbReference>
<dbReference type="PROSITE" id="PS50109">
    <property type="entry name" value="HIS_KIN"/>
    <property type="match status" value="1"/>
</dbReference>
<feature type="domain" description="HAMP" evidence="12">
    <location>
        <begin position="166"/>
        <end position="220"/>
    </location>
</feature>
<evidence type="ECO:0000256" key="4">
    <source>
        <dbReference type="ARBA" id="ARBA00022553"/>
    </source>
</evidence>
<dbReference type="GO" id="GO:0016020">
    <property type="term" value="C:membrane"/>
    <property type="evidence" value="ECO:0007669"/>
    <property type="project" value="UniProtKB-SubCell"/>
</dbReference>
<sequence>MSLFWRIFTGFWLALVVVAATVGMLTHVLREIPSSDVDPAGAAVLGRVAQVVNAQLARDGLAGLDSLESRRLRPYLYSMDNQPIGPRRPFLDDIAEDSEPSAPRMWIDGGRVFLGPALVFLDDQPLKMFLVTRQPRIAQEPPEQRLFWFVMIGALVAAVLAYGLSRHLSRPIVALTRWAGALGRDLDTPAPRGTTERADEAGNLARELTAMAGRIRDQLEAQRALTRMISHEVRSPLTRLKLVLDLIERAPDKAGDILPRAHQQISALDALLEQMLTLSRLDADAWVLAPTSQGWALRIGQWIDEWREQAQAEGIELSVQGPTFNGPADPALVRIGLDNLVRNAIQLSQPGQSIQILQSAHGFDVRDQAGGMDPTLLGQAAEPFYQGVTPSGSSGLGLAIVHRIARVHGGQLTLTNVGDGLSANLRLTA</sequence>
<dbReference type="SUPFAM" id="SSF55874">
    <property type="entry name" value="ATPase domain of HSP90 chaperone/DNA topoisomerase II/histidine kinase"/>
    <property type="match status" value="1"/>
</dbReference>
<dbReference type="CDD" id="cd00075">
    <property type="entry name" value="HATPase"/>
    <property type="match status" value="1"/>
</dbReference>
<dbReference type="Pfam" id="PF02518">
    <property type="entry name" value="HATPase_c"/>
    <property type="match status" value="1"/>
</dbReference>
<keyword evidence="8 10" id="KW-1133">Transmembrane helix</keyword>
<dbReference type="InterPro" id="IPR003594">
    <property type="entry name" value="HATPase_dom"/>
</dbReference>
<dbReference type="InterPro" id="IPR003661">
    <property type="entry name" value="HisK_dim/P_dom"/>
</dbReference>
<reference evidence="13 14" key="1">
    <citation type="submission" date="2019-11" db="EMBL/GenBank/DDBJ databases">
        <authorList>
            <person name="Khan S.A."/>
            <person name="Jeon C.O."/>
            <person name="Chun B.H."/>
        </authorList>
    </citation>
    <scope>NUCLEOTIDE SEQUENCE [LARGE SCALE GENOMIC DNA]</scope>
    <source>
        <strain evidence="13 14">IMCC 1097</strain>
    </source>
</reference>
<dbReference type="InterPro" id="IPR036097">
    <property type="entry name" value="HisK_dim/P_sf"/>
</dbReference>
<dbReference type="AlphaFoldDB" id="A0A5Q2Q9W0"/>
<evidence type="ECO:0000313" key="13">
    <source>
        <dbReference type="EMBL" id="QGG79031.1"/>
    </source>
</evidence>
<dbReference type="Gene3D" id="6.10.340.10">
    <property type="match status" value="1"/>
</dbReference>
<comment type="catalytic activity">
    <reaction evidence="1">
        <text>ATP + protein L-histidine = ADP + protein N-phospho-L-histidine.</text>
        <dbReference type="EC" id="2.7.13.3"/>
    </reaction>
</comment>
<proteinExistence type="predicted"/>
<dbReference type="Pfam" id="PF00512">
    <property type="entry name" value="HisKA"/>
    <property type="match status" value="1"/>
</dbReference>
<keyword evidence="10" id="KW-0472">Membrane</keyword>
<dbReference type="InterPro" id="IPR036890">
    <property type="entry name" value="HATPase_C_sf"/>
</dbReference>
<dbReference type="GO" id="GO:0000155">
    <property type="term" value="F:phosphorelay sensor kinase activity"/>
    <property type="evidence" value="ECO:0007669"/>
    <property type="project" value="InterPro"/>
</dbReference>
<dbReference type="PANTHER" id="PTHR45436">
    <property type="entry name" value="SENSOR HISTIDINE KINASE YKOH"/>
    <property type="match status" value="1"/>
</dbReference>
<evidence type="ECO:0000259" key="11">
    <source>
        <dbReference type="PROSITE" id="PS50109"/>
    </source>
</evidence>
<comment type="subcellular location">
    <subcellularLocation>
        <location evidence="2">Membrane</location>
    </subcellularLocation>
</comment>
<dbReference type="OrthoDB" id="9804645at2"/>
<organism evidence="13 14">
    <name type="scientific">Litorivicinus lipolyticus</name>
    <dbReference type="NCBI Taxonomy" id="418701"/>
    <lineage>
        <taxon>Bacteria</taxon>
        <taxon>Pseudomonadati</taxon>
        <taxon>Pseudomonadota</taxon>
        <taxon>Gammaproteobacteria</taxon>
        <taxon>Oceanospirillales</taxon>
        <taxon>Litorivicinaceae</taxon>
        <taxon>Litorivicinus</taxon>
    </lineage>
</organism>
<keyword evidence="6 10" id="KW-0812">Transmembrane</keyword>
<evidence type="ECO:0000256" key="8">
    <source>
        <dbReference type="ARBA" id="ARBA00022989"/>
    </source>
</evidence>
<dbReference type="EMBL" id="CP045871">
    <property type="protein sequence ID" value="QGG79031.1"/>
    <property type="molecule type" value="Genomic_DNA"/>
</dbReference>
<evidence type="ECO:0000259" key="12">
    <source>
        <dbReference type="PROSITE" id="PS50885"/>
    </source>
</evidence>
<dbReference type="RefSeq" id="WP_153712535.1">
    <property type="nucleotide sequence ID" value="NZ_CP045871.1"/>
</dbReference>
<gene>
    <name evidence="13" type="ORF">GH975_00055</name>
</gene>
<evidence type="ECO:0000256" key="5">
    <source>
        <dbReference type="ARBA" id="ARBA00022679"/>
    </source>
</evidence>
<evidence type="ECO:0000256" key="3">
    <source>
        <dbReference type="ARBA" id="ARBA00012438"/>
    </source>
</evidence>
<evidence type="ECO:0000256" key="9">
    <source>
        <dbReference type="ARBA" id="ARBA00023012"/>
    </source>
</evidence>
<dbReference type="InterPro" id="IPR003660">
    <property type="entry name" value="HAMP_dom"/>
</dbReference>
<dbReference type="Gene3D" id="1.10.287.130">
    <property type="match status" value="1"/>
</dbReference>
<dbReference type="CDD" id="cd00082">
    <property type="entry name" value="HisKA"/>
    <property type="match status" value="1"/>
</dbReference>
<dbReference type="SMART" id="SM00304">
    <property type="entry name" value="HAMP"/>
    <property type="match status" value="1"/>
</dbReference>
<dbReference type="KEGG" id="llp:GH975_00055"/>
<dbReference type="Pfam" id="PF00672">
    <property type="entry name" value="HAMP"/>
    <property type="match status" value="1"/>
</dbReference>
<evidence type="ECO:0000256" key="2">
    <source>
        <dbReference type="ARBA" id="ARBA00004370"/>
    </source>
</evidence>
<evidence type="ECO:0000256" key="7">
    <source>
        <dbReference type="ARBA" id="ARBA00022777"/>
    </source>
</evidence>
<keyword evidence="14" id="KW-1185">Reference proteome</keyword>
<dbReference type="SMART" id="SM00388">
    <property type="entry name" value="HisKA"/>
    <property type="match status" value="1"/>
</dbReference>
<feature type="transmembrane region" description="Helical" evidence="10">
    <location>
        <begin position="146"/>
        <end position="164"/>
    </location>
</feature>
<evidence type="ECO:0000256" key="1">
    <source>
        <dbReference type="ARBA" id="ARBA00000085"/>
    </source>
</evidence>
<keyword evidence="5" id="KW-0808">Transferase</keyword>
<evidence type="ECO:0000256" key="10">
    <source>
        <dbReference type="SAM" id="Phobius"/>
    </source>
</evidence>